<proteinExistence type="predicted"/>
<dbReference type="EMBL" id="JAUSTZ010000003">
    <property type="protein sequence ID" value="MDQ0225346.1"/>
    <property type="molecule type" value="Genomic_DNA"/>
</dbReference>
<protein>
    <submittedName>
        <fullName evidence="2">Uncharacterized protein</fullName>
    </submittedName>
</protein>
<feature type="transmembrane region" description="Helical" evidence="1">
    <location>
        <begin position="128"/>
        <end position="152"/>
    </location>
</feature>
<feature type="transmembrane region" description="Helical" evidence="1">
    <location>
        <begin position="67"/>
        <end position="88"/>
    </location>
</feature>
<dbReference type="NCBIfam" id="NF041644">
    <property type="entry name" value="CBO0543_fam"/>
    <property type="match status" value="1"/>
</dbReference>
<keyword evidence="3" id="KW-1185">Reference proteome</keyword>
<feature type="transmembrane region" description="Helical" evidence="1">
    <location>
        <begin position="36"/>
        <end position="55"/>
    </location>
</feature>
<feature type="transmembrane region" description="Helical" evidence="1">
    <location>
        <begin position="94"/>
        <end position="116"/>
    </location>
</feature>
<dbReference type="InterPro" id="IPR048147">
    <property type="entry name" value="CBO0543-like"/>
</dbReference>
<evidence type="ECO:0000313" key="2">
    <source>
        <dbReference type="EMBL" id="MDQ0225346.1"/>
    </source>
</evidence>
<evidence type="ECO:0000313" key="3">
    <source>
        <dbReference type="Proteomes" id="UP001232245"/>
    </source>
</evidence>
<gene>
    <name evidence="2" type="ORF">J2S02_001690</name>
</gene>
<accession>A0ABT9YZB8</accession>
<keyword evidence="1" id="KW-0812">Transmembrane</keyword>
<dbReference type="RefSeq" id="WP_174879285.1">
    <property type="nucleotide sequence ID" value="NZ_CADEPK010000012.1"/>
</dbReference>
<name>A0ABT9YZB8_9BACI</name>
<comment type="caution">
    <text evidence="2">The sequence shown here is derived from an EMBL/GenBank/DDBJ whole genome shotgun (WGS) entry which is preliminary data.</text>
</comment>
<feature type="transmembrane region" description="Helical" evidence="1">
    <location>
        <begin position="164"/>
        <end position="185"/>
    </location>
</feature>
<keyword evidence="1" id="KW-1133">Transmembrane helix</keyword>
<sequence length="198" mass="23530">MDGDQIKVIEQLRKAEIEQSDRWINYWHDYSNISTWQFWVVLAMFLLPLVLLILFIDRRKMFQLGFYGYSVHVFFAIIDSFGVLRGLWTYPYKMLPSLPASVALDSSFVPVAYILLYQYTINKEKNYYIWMLLLCVAFAFFVKPLMVGFGLFRFGGNENFLMLFWGYVAVGLIAKWISDVFGVLLKTKKWSFYHKYFK</sequence>
<keyword evidence="1" id="KW-0472">Membrane</keyword>
<reference evidence="2 3" key="1">
    <citation type="submission" date="2023-07" db="EMBL/GenBank/DDBJ databases">
        <title>Genomic Encyclopedia of Type Strains, Phase IV (KMG-IV): sequencing the most valuable type-strain genomes for metagenomic binning, comparative biology and taxonomic classification.</title>
        <authorList>
            <person name="Goeker M."/>
        </authorList>
    </citation>
    <scope>NUCLEOTIDE SEQUENCE [LARGE SCALE GENOMIC DNA]</scope>
    <source>
        <strain evidence="2 3">DSM 17723</strain>
    </source>
</reference>
<organism evidence="2 3">
    <name type="scientific">Metabacillus niabensis</name>
    <dbReference type="NCBI Taxonomy" id="324854"/>
    <lineage>
        <taxon>Bacteria</taxon>
        <taxon>Bacillati</taxon>
        <taxon>Bacillota</taxon>
        <taxon>Bacilli</taxon>
        <taxon>Bacillales</taxon>
        <taxon>Bacillaceae</taxon>
        <taxon>Metabacillus</taxon>
    </lineage>
</organism>
<dbReference type="Proteomes" id="UP001232245">
    <property type="component" value="Unassembled WGS sequence"/>
</dbReference>
<evidence type="ECO:0000256" key="1">
    <source>
        <dbReference type="SAM" id="Phobius"/>
    </source>
</evidence>